<keyword evidence="3 9" id="KW-0349">Heme</keyword>
<feature type="site" description="Transition state stabilizer" evidence="10">
    <location>
        <position position="124"/>
    </location>
</feature>
<evidence type="ECO:0000256" key="1">
    <source>
        <dbReference type="ARBA" id="ARBA00006089"/>
    </source>
</evidence>
<keyword evidence="15" id="KW-1185">Reference proteome</keyword>
<gene>
    <name evidence="14" type="ORF">QBC35DRAFT_539460</name>
</gene>
<comment type="similarity">
    <text evidence="1 12">Belongs to the peroxidase family. Ligninase subfamily.</text>
</comment>
<evidence type="ECO:0000256" key="8">
    <source>
        <dbReference type="PIRSR" id="PIRSR601621-1"/>
    </source>
</evidence>
<dbReference type="Gene3D" id="1.10.520.10">
    <property type="match status" value="1"/>
</dbReference>
<keyword evidence="2 12" id="KW-0575">Peroxidase</keyword>
<feature type="binding site" evidence="9">
    <location>
        <position position="271"/>
    </location>
    <ligand>
        <name>Ca(2+)</name>
        <dbReference type="ChEBI" id="CHEBI:29108"/>
        <label>2</label>
    </ligand>
</feature>
<dbReference type="FunFam" id="1.10.520.10:FF:000021">
    <property type="entry name" value="Peroxidase"/>
    <property type="match status" value="1"/>
</dbReference>
<feature type="signal peptide" evidence="12">
    <location>
        <begin position="1"/>
        <end position="20"/>
    </location>
</feature>
<dbReference type="PANTHER" id="PTHR31356">
    <property type="entry name" value="THYLAKOID LUMENAL 29 KDA PROTEIN, CHLOROPLASTIC-RELATED"/>
    <property type="match status" value="1"/>
</dbReference>
<name>A0AAN6WMC6_9PEZI</name>
<dbReference type="GO" id="GO:0034599">
    <property type="term" value="P:cellular response to oxidative stress"/>
    <property type="evidence" value="ECO:0007669"/>
    <property type="project" value="InterPro"/>
</dbReference>
<feature type="chain" id="PRO_5042670950" description="Peroxidase" evidence="12">
    <location>
        <begin position="21"/>
        <end position="362"/>
    </location>
</feature>
<evidence type="ECO:0000256" key="3">
    <source>
        <dbReference type="ARBA" id="ARBA00022617"/>
    </source>
</evidence>
<keyword evidence="5 12" id="KW-0560">Oxidoreductase</keyword>
<dbReference type="PROSITE" id="PS00436">
    <property type="entry name" value="PEROXIDASE_2"/>
    <property type="match status" value="1"/>
</dbReference>
<dbReference type="GO" id="GO:0042744">
    <property type="term" value="P:hydrogen peroxide catabolic process"/>
    <property type="evidence" value="ECO:0007669"/>
    <property type="project" value="TreeGrafter"/>
</dbReference>
<feature type="domain" description="Plant heme peroxidase family profile" evidence="13">
    <location>
        <begin position="119"/>
        <end position="254"/>
    </location>
</feature>
<dbReference type="PANTHER" id="PTHR31356:SF66">
    <property type="entry name" value="CATALASE-PEROXIDASE"/>
    <property type="match status" value="1"/>
</dbReference>
<dbReference type="GO" id="GO:0020037">
    <property type="term" value="F:heme binding"/>
    <property type="evidence" value="ECO:0007669"/>
    <property type="project" value="UniProtKB-UniRule"/>
</dbReference>
<keyword evidence="7" id="KW-0325">Glycoprotein</keyword>
<evidence type="ECO:0000313" key="14">
    <source>
        <dbReference type="EMBL" id="KAK4184699.1"/>
    </source>
</evidence>
<evidence type="ECO:0000259" key="13">
    <source>
        <dbReference type="PROSITE" id="PS50873"/>
    </source>
</evidence>
<feature type="binding site" evidence="9">
    <location>
        <position position="144"/>
    </location>
    <ligand>
        <name>Ca(2+)</name>
        <dbReference type="ChEBI" id="CHEBI:29108"/>
        <label>1</label>
    </ligand>
</feature>
<dbReference type="AlphaFoldDB" id="A0AAN6WMC6"/>
<dbReference type="InterPro" id="IPR002016">
    <property type="entry name" value="Haem_peroxidase"/>
</dbReference>
<evidence type="ECO:0000256" key="10">
    <source>
        <dbReference type="PIRSR" id="PIRSR601621-3"/>
    </source>
</evidence>
<dbReference type="InterPro" id="IPR044831">
    <property type="entry name" value="Ccp1-like"/>
</dbReference>
<keyword evidence="4 9" id="KW-0479">Metal-binding</keyword>
<feature type="binding site" evidence="9">
    <location>
        <position position="146"/>
    </location>
    <ligand>
        <name>Ca(2+)</name>
        <dbReference type="ChEBI" id="CHEBI:29108"/>
        <label>1</label>
    </ligand>
</feature>
<evidence type="ECO:0000256" key="7">
    <source>
        <dbReference type="ARBA" id="ARBA00023180"/>
    </source>
</evidence>
<evidence type="ECO:0000256" key="9">
    <source>
        <dbReference type="PIRSR" id="PIRSR601621-2"/>
    </source>
</evidence>
<evidence type="ECO:0000256" key="5">
    <source>
        <dbReference type="ARBA" id="ARBA00023002"/>
    </source>
</evidence>
<dbReference type="InterPro" id="IPR010255">
    <property type="entry name" value="Haem_peroxidase_sf"/>
</dbReference>
<evidence type="ECO:0000256" key="12">
    <source>
        <dbReference type="RuleBase" id="RU363051"/>
    </source>
</evidence>
<feature type="active site" description="Proton acceptor" evidence="8">
    <location>
        <position position="128"/>
    </location>
</feature>
<evidence type="ECO:0000256" key="4">
    <source>
        <dbReference type="ARBA" id="ARBA00022723"/>
    </source>
</evidence>
<dbReference type="EC" id="1.11.1.-" evidence="12"/>
<dbReference type="PRINTS" id="PR00458">
    <property type="entry name" value="PEROXIDASE"/>
</dbReference>
<accession>A0AAN6WMC6</accession>
<feature type="binding site" evidence="9">
    <location>
        <position position="142"/>
    </location>
    <ligand>
        <name>Ca(2+)</name>
        <dbReference type="ChEBI" id="CHEBI:29108"/>
        <label>1</label>
    </ligand>
</feature>
<dbReference type="GO" id="GO:0046872">
    <property type="term" value="F:metal ion binding"/>
    <property type="evidence" value="ECO:0007669"/>
    <property type="project" value="UniProtKB-UniRule"/>
</dbReference>
<feature type="binding site" evidence="9">
    <location>
        <position position="278"/>
    </location>
    <ligand>
        <name>Ca(2+)</name>
        <dbReference type="ChEBI" id="CHEBI:29108"/>
        <label>2</label>
    </ligand>
</feature>
<protein>
    <recommendedName>
        <fullName evidence="12">Peroxidase</fullName>
        <ecNumber evidence="12">1.11.1.-</ecNumber>
    </recommendedName>
</protein>
<feature type="disulfide bond" evidence="11">
    <location>
        <begin position="94"/>
        <end position="349"/>
    </location>
</feature>
<dbReference type="GO" id="GO:0004601">
    <property type="term" value="F:peroxidase activity"/>
    <property type="evidence" value="ECO:0007669"/>
    <property type="project" value="UniProtKB-KW"/>
</dbReference>
<comment type="caution">
    <text evidence="14">The sequence shown here is derived from an EMBL/GenBank/DDBJ whole genome shotgun (WGS) entry which is preliminary data.</text>
</comment>
<comment type="cofactor">
    <cofactor evidence="9">
        <name>heme b</name>
        <dbReference type="ChEBI" id="CHEBI:60344"/>
    </cofactor>
    <text evidence="9">Binds 1 heme b (iron(II)-protoporphyrin IX) group per subunit.</text>
</comment>
<evidence type="ECO:0000256" key="6">
    <source>
        <dbReference type="ARBA" id="ARBA00023004"/>
    </source>
</evidence>
<feature type="disulfide bond" evidence="11">
    <location>
        <begin position="115"/>
        <end position="198"/>
    </location>
</feature>
<comment type="cofactor">
    <cofactor evidence="9 12">
        <name>Ca(2+)</name>
        <dbReference type="ChEBI" id="CHEBI:29108"/>
    </cofactor>
    <text evidence="9 12">Binds 2 calcium ions per subunit.</text>
</comment>
<dbReference type="PROSITE" id="PS50873">
    <property type="entry name" value="PEROXIDASE_4"/>
    <property type="match status" value="1"/>
</dbReference>
<dbReference type="Proteomes" id="UP001302126">
    <property type="component" value="Unassembled WGS sequence"/>
</dbReference>
<feature type="binding site" evidence="9">
    <location>
        <position position="254"/>
    </location>
    <ligand>
        <name>Ca(2+)</name>
        <dbReference type="ChEBI" id="CHEBI:29108"/>
        <label>2</label>
    </ligand>
</feature>
<dbReference type="SUPFAM" id="SSF48113">
    <property type="entry name" value="Heme-dependent peroxidases"/>
    <property type="match status" value="1"/>
</dbReference>
<keyword evidence="11" id="KW-1015">Disulfide bond</keyword>
<dbReference type="PRINTS" id="PR00462">
    <property type="entry name" value="LIGNINASE"/>
</dbReference>
<reference evidence="14" key="1">
    <citation type="journal article" date="2023" name="Mol. Phylogenet. Evol.">
        <title>Genome-scale phylogeny and comparative genomics of the fungal order Sordariales.</title>
        <authorList>
            <person name="Hensen N."/>
            <person name="Bonometti L."/>
            <person name="Westerberg I."/>
            <person name="Brannstrom I.O."/>
            <person name="Guillou S."/>
            <person name="Cros-Aarteil S."/>
            <person name="Calhoun S."/>
            <person name="Haridas S."/>
            <person name="Kuo A."/>
            <person name="Mondo S."/>
            <person name="Pangilinan J."/>
            <person name="Riley R."/>
            <person name="LaButti K."/>
            <person name="Andreopoulos B."/>
            <person name="Lipzen A."/>
            <person name="Chen C."/>
            <person name="Yan M."/>
            <person name="Daum C."/>
            <person name="Ng V."/>
            <person name="Clum A."/>
            <person name="Steindorff A."/>
            <person name="Ohm R.A."/>
            <person name="Martin F."/>
            <person name="Silar P."/>
            <person name="Natvig D.O."/>
            <person name="Lalanne C."/>
            <person name="Gautier V."/>
            <person name="Ament-Velasquez S.L."/>
            <person name="Kruys A."/>
            <person name="Hutchinson M.I."/>
            <person name="Powell A.J."/>
            <person name="Barry K."/>
            <person name="Miller A.N."/>
            <person name="Grigoriev I.V."/>
            <person name="Debuchy R."/>
            <person name="Gladieux P."/>
            <person name="Hiltunen Thoren M."/>
            <person name="Johannesson H."/>
        </authorList>
    </citation>
    <scope>NUCLEOTIDE SEQUENCE</scope>
    <source>
        <strain evidence="14">PSN309</strain>
    </source>
</reference>
<feature type="binding site" description="axial binding residue" evidence="9">
    <location>
        <position position="253"/>
    </location>
    <ligand>
        <name>heme b</name>
        <dbReference type="ChEBI" id="CHEBI:60344"/>
    </ligand>
    <ligandPart>
        <name>Fe</name>
        <dbReference type="ChEBI" id="CHEBI:18248"/>
    </ligandPart>
</feature>
<organism evidence="14 15">
    <name type="scientific">Podospora australis</name>
    <dbReference type="NCBI Taxonomy" id="1536484"/>
    <lineage>
        <taxon>Eukaryota</taxon>
        <taxon>Fungi</taxon>
        <taxon>Dikarya</taxon>
        <taxon>Ascomycota</taxon>
        <taxon>Pezizomycotina</taxon>
        <taxon>Sordariomycetes</taxon>
        <taxon>Sordariomycetidae</taxon>
        <taxon>Sordariales</taxon>
        <taxon>Podosporaceae</taxon>
        <taxon>Podospora</taxon>
    </lineage>
</organism>
<keyword evidence="12" id="KW-0732">Signal</keyword>
<dbReference type="GO" id="GO:0000302">
    <property type="term" value="P:response to reactive oxygen species"/>
    <property type="evidence" value="ECO:0007669"/>
    <property type="project" value="TreeGrafter"/>
</dbReference>
<evidence type="ECO:0000256" key="2">
    <source>
        <dbReference type="ARBA" id="ARBA00022559"/>
    </source>
</evidence>
<feature type="binding site" evidence="9">
    <location>
        <position position="129"/>
    </location>
    <ligand>
        <name>Ca(2+)</name>
        <dbReference type="ChEBI" id="CHEBI:29108"/>
        <label>1</label>
    </ligand>
</feature>
<evidence type="ECO:0000256" key="11">
    <source>
        <dbReference type="PIRSR" id="PIRSR601621-4"/>
    </source>
</evidence>
<keyword evidence="6 9" id="KW-0408">Iron</keyword>
<dbReference type="EMBL" id="MU864477">
    <property type="protein sequence ID" value="KAK4184699.1"/>
    <property type="molecule type" value="Genomic_DNA"/>
</dbReference>
<reference evidence="14" key="2">
    <citation type="submission" date="2023-05" db="EMBL/GenBank/DDBJ databases">
        <authorList>
            <consortium name="Lawrence Berkeley National Laboratory"/>
            <person name="Steindorff A."/>
            <person name="Hensen N."/>
            <person name="Bonometti L."/>
            <person name="Westerberg I."/>
            <person name="Brannstrom I.O."/>
            <person name="Guillou S."/>
            <person name="Cros-Aarteil S."/>
            <person name="Calhoun S."/>
            <person name="Haridas S."/>
            <person name="Kuo A."/>
            <person name="Mondo S."/>
            <person name="Pangilinan J."/>
            <person name="Riley R."/>
            <person name="Labutti K."/>
            <person name="Andreopoulos B."/>
            <person name="Lipzen A."/>
            <person name="Chen C."/>
            <person name="Yanf M."/>
            <person name="Daum C."/>
            <person name="Ng V."/>
            <person name="Clum A."/>
            <person name="Ohm R."/>
            <person name="Martin F."/>
            <person name="Silar P."/>
            <person name="Natvig D."/>
            <person name="Lalanne C."/>
            <person name="Gautier V."/>
            <person name="Ament-Velasquez S.L."/>
            <person name="Kruys A."/>
            <person name="Hutchinson M.I."/>
            <person name="Powell A.J."/>
            <person name="Barry K."/>
            <person name="Miller A.N."/>
            <person name="Grigoriev I.V."/>
            <person name="Debuchy R."/>
            <person name="Gladieux P."/>
            <person name="Thoren M.H."/>
            <person name="Johannesson H."/>
        </authorList>
    </citation>
    <scope>NUCLEOTIDE SEQUENCE</scope>
    <source>
        <strain evidence="14">PSN309</strain>
    </source>
</reference>
<proteinExistence type="inferred from homology"/>
<evidence type="ECO:0000313" key="15">
    <source>
        <dbReference type="Proteomes" id="UP001302126"/>
    </source>
</evidence>
<keyword evidence="9 12" id="KW-0106">Calcium</keyword>
<dbReference type="Pfam" id="PF00141">
    <property type="entry name" value="peroxidase"/>
    <property type="match status" value="1"/>
</dbReference>
<dbReference type="InterPro" id="IPR001621">
    <property type="entry name" value="Ligninase"/>
</dbReference>
<sequence>MKLSTTAAWVSAVLVPAIQAYPGMNNTLLAQLKEKDSSKTGELIGDLLYLHPSEYSALSHLIKAILVDGADAQSYERYGYIPPLYSSACERDTCCVWSYIAKDMESHFREQTGQCSDAARGAIRLGFHDAGTWSKYTGQHGGADGSIVHAPEEVTRRANYGLEEIIQQYKVWYDRWSGFGVSMADLIQMGANVATVVCPLGPRIRSFVGRRDSYLAAPEGLLPSPFDEAEALIELFRAKTIEPAVLAALLGAHSTSRQRFVDPNFAGFPQDSTPGVWDVLFYPQTLGQGSPDIYRFQSDVILAEHPTMFPAFKAFAGPDGQEFWDFAYARAYVRLSLLGVYNINNLTDCTRVLPERTYDWSE</sequence>
<feature type="binding site" evidence="9">
    <location>
        <position position="273"/>
    </location>
    <ligand>
        <name>Ca(2+)</name>
        <dbReference type="ChEBI" id="CHEBI:29108"/>
        <label>2</label>
    </ligand>
</feature>
<dbReference type="Gene3D" id="1.10.420.10">
    <property type="entry name" value="Peroxidase, domain 2"/>
    <property type="match status" value="1"/>
</dbReference>
<dbReference type="InterPro" id="IPR019794">
    <property type="entry name" value="Peroxidases_AS"/>
</dbReference>